<dbReference type="EMBL" id="CAIZ01000126">
    <property type="protein sequence ID" value="CCH70357.1"/>
    <property type="molecule type" value="Genomic_DNA"/>
</dbReference>
<dbReference type="InterPro" id="IPR051534">
    <property type="entry name" value="CBASS_pafABC_assoc_protein"/>
</dbReference>
<dbReference type="Pfam" id="PF25583">
    <property type="entry name" value="WCX"/>
    <property type="match status" value="1"/>
</dbReference>
<organism evidence="3 4">
    <name type="scientific">Phycicoccus elongatus Lp2</name>
    <dbReference type="NCBI Taxonomy" id="1193181"/>
    <lineage>
        <taxon>Bacteria</taxon>
        <taxon>Bacillati</taxon>
        <taxon>Actinomycetota</taxon>
        <taxon>Actinomycetes</taxon>
        <taxon>Micrococcales</taxon>
        <taxon>Intrasporangiaceae</taxon>
        <taxon>Phycicoccus</taxon>
    </lineage>
</organism>
<dbReference type="OrthoDB" id="3268930at2"/>
<accession>N0E0E5</accession>
<dbReference type="PANTHER" id="PTHR34580">
    <property type="match status" value="1"/>
</dbReference>
<feature type="domain" description="WYL" evidence="1">
    <location>
        <begin position="153"/>
        <end position="216"/>
    </location>
</feature>
<sequence length="329" mass="36842">MSATNSPAAKTERLLNLVLVLLYTRRPLTKAQIRRTIEAYAAAPSAEAFDRTFERDKDELRELGIPLVTEVVSAGWDDEQGYRIDQREYALPDIAFERDELTVLGLAARAWAQASLGGAATQALRKLRATDVERDEESLIGIEPRLRTAEPSFDAFKDAVIARAPVSFDYRRADSDETTTRRLEPWRVVLWHGRWYVTGRDLDRDAPRVFRLSRISGEVTRIGTPGSYDIPADHDPHVLVSGSTSVAEPSPAVLRVRVGRGHYLRRQARTVGEIDDDFSLIDVDHRDLDEFATDIASHGADVRVEQPVDLQRAVVARLRATLAAHEGRP</sequence>
<dbReference type="HOGENOM" id="CLU_041141_3_1_11"/>
<name>N0E0E5_9MICO</name>
<dbReference type="PANTHER" id="PTHR34580:SF3">
    <property type="entry name" value="PROTEIN PAFB"/>
    <property type="match status" value="1"/>
</dbReference>
<dbReference type="InterPro" id="IPR057727">
    <property type="entry name" value="WCX_dom"/>
</dbReference>
<dbReference type="PROSITE" id="PS52050">
    <property type="entry name" value="WYL"/>
    <property type="match status" value="1"/>
</dbReference>
<gene>
    <name evidence="3" type="ORF">BN10_560050</name>
</gene>
<proteinExistence type="predicted"/>
<evidence type="ECO:0000313" key="4">
    <source>
        <dbReference type="Proteomes" id="UP000013167"/>
    </source>
</evidence>
<feature type="domain" description="WCX" evidence="2">
    <location>
        <begin position="251"/>
        <end position="322"/>
    </location>
</feature>
<dbReference type="RefSeq" id="WP_010850206.1">
    <property type="nucleotide sequence ID" value="NZ_HF570956.1"/>
</dbReference>
<evidence type="ECO:0000313" key="3">
    <source>
        <dbReference type="EMBL" id="CCH70357.1"/>
    </source>
</evidence>
<dbReference type="InterPro" id="IPR026881">
    <property type="entry name" value="WYL_dom"/>
</dbReference>
<evidence type="ECO:0000259" key="1">
    <source>
        <dbReference type="Pfam" id="PF13280"/>
    </source>
</evidence>
<dbReference type="STRING" id="1193181.BN10_560050"/>
<keyword evidence="4" id="KW-1185">Reference proteome</keyword>
<protein>
    <submittedName>
        <fullName evidence="3">Transcriptional regulator-like protein</fullName>
    </submittedName>
</protein>
<dbReference type="Pfam" id="PF13280">
    <property type="entry name" value="WYL"/>
    <property type="match status" value="1"/>
</dbReference>
<evidence type="ECO:0000259" key="2">
    <source>
        <dbReference type="Pfam" id="PF25583"/>
    </source>
</evidence>
<dbReference type="AlphaFoldDB" id="N0E0E5"/>
<dbReference type="Proteomes" id="UP000013167">
    <property type="component" value="Unassembled WGS sequence"/>
</dbReference>
<comment type="caution">
    <text evidence="3">The sequence shown here is derived from an EMBL/GenBank/DDBJ whole genome shotgun (WGS) entry which is preliminary data.</text>
</comment>
<reference evidence="3 4" key="1">
    <citation type="journal article" date="2013" name="ISME J.">
        <title>A metabolic model for members of the genus Tetrasphaera involved in enhanced biological phosphorus removal.</title>
        <authorList>
            <person name="Kristiansen R."/>
            <person name="Nguyen H.T.T."/>
            <person name="Saunders A.M."/>
            <person name="Nielsen J.L."/>
            <person name="Wimmer R."/>
            <person name="Le V.Q."/>
            <person name="McIlroy S.J."/>
            <person name="Petrovski S."/>
            <person name="Seviour R.J."/>
            <person name="Calteau A."/>
            <person name="Nielsen K.L."/>
            <person name="Nielsen P.H."/>
        </authorList>
    </citation>
    <scope>NUCLEOTIDE SEQUENCE [LARGE SCALE GENOMIC DNA]</scope>
    <source>
        <strain evidence="3 4">Lp2</strain>
    </source>
</reference>
<dbReference type="eggNOG" id="COG2378">
    <property type="taxonomic scope" value="Bacteria"/>
</dbReference>